<reference evidence="1 2" key="1">
    <citation type="submission" date="2013-07" db="EMBL/GenBank/DDBJ databases">
        <authorList>
            <person name="Weinstock G."/>
            <person name="Sodergren E."/>
            <person name="Wylie T."/>
            <person name="Fulton L."/>
            <person name="Fulton R."/>
            <person name="Fronick C."/>
            <person name="O'Laughlin M."/>
            <person name="Godfrey J."/>
            <person name="Miner T."/>
            <person name="Herter B."/>
            <person name="Appelbaum E."/>
            <person name="Cordes M."/>
            <person name="Lek S."/>
            <person name="Wollam A."/>
            <person name="Pepin K.H."/>
            <person name="Palsikar V.B."/>
            <person name="Mitreva M."/>
            <person name="Wilson R.K."/>
        </authorList>
    </citation>
    <scope>NUCLEOTIDE SEQUENCE [LARGE SCALE GENOMIC DNA]</scope>
    <source>
        <strain evidence="1 2">ATCC 14940</strain>
    </source>
</reference>
<dbReference type="Proteomes" id="UP000016491">
    <property type="component" value="Unassembled WGS sequence"/>
</dbReference>
<name>A0ABC9TZF6_CLOSY</name>
<comment type="caution">
    <text evidence="1">The sequence shown here is derived from an EMBL/GenBank/DDBJ whole genome shotgun (WGS) entry which is preliminary data.</text>
</comment>
<proteinExistence type="predicted"/>
<evidence type="ECO:0000313" key="2">
    <source>
        <dbReference type="Proteomes" id="UP000016491"/>
    </source>
</evidence>
<organism evidence="1 2">
    <name type="scientific">[Clostridium] symbiosum ATCC 14940</name>
    <dbReference type="NCBI Taxonomy" id="411472"/>
    <lineage>
        <taxon>Bacteria</taxon>
        <taxon>Bacillati</taxon>
        <taxon>Bacillota</taxon>
        <taxon>Clostridia</taxon>
        <taxon>Lachnospirales</taxon>
        <taxon>Lachnospiraceae</taxon>
        <taxon>Otoolea</taxon>
    </lineage>
</organism>
<accession>A0ABC9TZF6</accession>
<gene>
    <name evidence="1" type="ORF">CLOSYM_01812</name>
</gene>
<sequence length="48" mass="5471">RLARALWIEIKVSNLGLVRPQVEARESLVDLNFIGGIYFFIDLVNKIA</sequence>
<evidence type="ECO:0000313" key="1">
    <source>
        <dbReference type="EMBL" id="ERI77879.1"/>
    </source>
</evidence>
<dbReference type="EMBL" id="AWSU01000139">
    <property type="protein sequence ID" value="ERI77879.1"/>
    <property type="molecule type" value="Genomic_DNA"/>
</dbReference>
<protein>
    <submittedName>
        <fullName evidence="1">Uncharacterized protein</fullName>
    </submittedName>
</protein>
<dbReference type="AlphaFoldDB" id="A0ABC9TZF6"/>
<feature type="non-terminal residue" evidence="1">
    <location>
        <position position="1"/>
    </location>
</feature>